<sequence>MSGRRDRPVILAALLFLLAGPALAAEADGARPQMEYIATHVWREPDADFGGFSGIEVSEDGSQFHVITDRAWIRWGRIERDSAGRIRDLTTLGRAQLQDSQGRPLPPGRLGDSEGLAIATDGTIYVSFEGLNRVARYDDPDGPATPLPIPEEWAELVTNEGFEALAITDDGDVLTLPEYAPDGRSFPIWRYRDGAWAQPFSIPGDPDWQAVGADMGPDGRLYLLERNFRWLLGFRSRVRRMELTETGPQQIETLLTTSTLQYDNLEGIAVWSDDLGIRITMISDDNFLPVQRTEVVEYRIIDPTP</sequence>
<protein>
    <recommendedName>
        <fullName evidence="2">Phytase-like domain-containing protein</fullName>
    </recommendedName>
</protein>
<dbReference type="Pfam" id="PF13449">
    <property type="entry name" value="Phytase-like"/>
    <property type="match status" value="1"/>
</dbReference>
<evidence type="ECO:0000256" key="1">
    <source>
        <dbReference type="SAM" id="SignalP"/>
    </source>
</evidence>
<organism evidence="3 4">
    <name type="scientific">Paracoccus jeotgali</name>
    <dbReference type="NCBI Taxonomy" id="2065379"/>
    <lineage>
        <taxon>Bacteria</taxon>
        <taxon>Pseudomonadati</taxon>
        <taxon>Pseudomonadota</taxon>
        <taxon>Alphaproteobacteria</taxon>
        <taxon>Rhodobacterales</taxon>
        <taxon>Paracoccaceae</taxon>
        <taxon>Paracoccus</taxon>
    </lineage>
</organism>
<feature type="domain" description="Phytase-like" evidence="2">
    <location>
        <begin position="48"/>
        <end position="287"/>
    </location>
</feature>
<dbReference type="EMBL" id="CP025583">
    <property type="protein sequence ID" value="AUM75409.1"/>
    <property type="molecule type" value="Genomic_DNA"/>
</dbReference>
<keyword evidence="4" id="KW-1185">Reference proteome</keyword>
<evidence type="ECO:0000259" key="2">
    <source>
        <dbReference type="Pfam" id="PF13449"/>
    </source>
</evidence>
<proteinExistence type="predicted"/>
<dbReference type="KEGG" id="paru:CYR75_14885"/>
<dbReference type="InterPro" id="IPR015943">
    <property type="entry name" value="WD40/YVTN_repeat-like_dom_sf"/>
</dbReference>
<evidence type="ECO:0000313" key="4">
    <source>
        <dbReference type="Proteomes" id="UP000234882"/>
    </source>
</evidence>
<keyword evidence="1" id="KW-0732">Signal</keyword>
<dbReference type="Proteomes" id="UP000234882">
    <property type="component" value="Chromosome"/>
</dbReference>
<dbReference type="RefSeq" id="WP_101500751.1">
    <property type="nucleotide sequence ID" value="NZ_CP025583.1"/>
</dbReference>
<reference evidence="4" key="1">
    <citation type="submission" date="2017-12" db="EMBL/GenBank/DDBJ databases">
        <title>Genomic analysis of Paracoccus sp. CBA4604.</title>
        <authorList>
            <person name="Roh S.W."/>
            <person name="Kim J.Y."/>
            <person name="Kim J.S."/>
        </authorList>
    </citation>
    <scope>NUCLEOTIDE SEQUENCE [LARGE SCALE GENOMIC DNA]</scope>
    <source>
        <strain evidence="4">CBA4604</strain>
    </source>
</reference>
<feature type="signal peptide" evidence="1">
    <location>
        <begin position="1"/>
        <end position="24"/>
    </location>
</feature>
<dbReference type="AlphaFoldDB" id="A0A2K9MIE7"/>
<dbReference type="SUPFAM" id="SSF101898">
    <property type="entry name" value="NHL repeat"/>
    <property type="match status" value="1"/>
</dbReference>
<feature type="chain" id="PRO_5014713844" description="Phytase-like domain-containing protein" evidence="1">
    <location>
        <begin position="25"/>
        <end position="305"/>
    </location>
</feature>
<name>A0A2K9MIE7_9RHOB</name>
<accession>A0A2K9MIE7</accession>
<dbReference type="InterPro" id="IPR027372">
    <property type="entry name" value="Phytase-like_dom"/>
</dbReference>
<evidence type="ECO:0000313" key="3">
    <source>
        <dbReference type="EMBL" id="AUM75409.1"/>
    </source>
</evidence>
<dbReference type="OrthoDB" id="9798693at2"/>
<dbReference type="InterPro" id="IPR014567">
    <property type="entry name" value="UCP031900"/>
</dbReference>
<gene>
    <name evidence="3" type="ORF">CYR75_14885</name>
</gene>
<dbReference type="Gene3D" id="2.130.10.10">
    <property type="entry name" value="YVTN repeat-like/Quinoprotein amine dehydrogenase"/>
    <property type="match status" value="1"/>
</dbReference>
<dbReference type="PIRSF" id="PIRSF031900">
    <property type="entry name" value="UCP031900"/>
    <property type="match status" value="1"/>
</dbReference>